<organism evidence="2">
    <name type="scientific">Lotus japonicus</name>
    <name type="common">Lotus corniculatus var. japonicus</name>
    <dbReference type="NCBI Taxonomy" id="34305"/>
    <lineage>
        <taxon>Eukaryota</taxon>
        <taxon>Viridiplantae</taxon>
        <taxon>Streptophyta</taxon>
        <taxon>Embryophyta</taxon>
        <taxon>Tracheophyta</taxon>
        <taxon>Spermatophyta</taxon>
        <taxon>Magnoliopsida</taxon>
        <taxon>eudicotyledons</taxon>
        <taxon>Gunneridae</taxon>
        <taxon>Pentapetalae</taxon>
        <taxon>rosids</taxon>
        <taxon>fabids</taxon>
        <taxon>Fabales</taxon>
        <taxon>Fabaceae</taxon>
        <taxon>Papilionoideae</taxon>
        <taxon>50 kb inversion clade</taxon>
        <taxon>NPAAA clade</taxon>
        <taxon>Hologalegina</taxon>
        <taxon>robinioid clade</taxon>
        <taxon>Loteae</taxon>
        <taxon>Lotus</taxon>
    </lineage>
</organism>
<proteinExistence type="evidence at transcript level"/>
<protein>
    <submittedName>
        <fullName evidence="2">Uncharacterized protein</fullName>
    </submittedName>
</protein>
<dbReference type="EMBL" id="BT137644">
    <property type="protein sequence ID" value="AFK37439.1"/>
    <property type="molecule type" value="mRNA"/>
</dbReference>
<sequence>MAGSSWTTPTSTTALFSAPSCRTPSGSHSLASSKHGSATTLVASFSTSSPASSGASTFTFGSATSISPKIPFRHVEPCSCKYLLL</sequence>
<evidence type="ECO:0000313" key="2">
    <source>
        <dbReference type="EMBL" id="AFK37439.1"/>
    </source>
</evidence>
<dbReference type="AlphaFoldDB" id="I3SAZ7"/>
<reference evidence="2" key="1">
    <citation type="submission" date="2012-05" db="EMBL/GenBank/DDBJ databases">
        <authorList>
            <person name="Krishnakumar V."/>
            <person name="Cheung F."/>
            <person name="Xiao Y."/>
            <person name="Chan A."/>
            <person name="Moskal W.A."/>
            <person name="Town C.D."/>
        </authorList>
    </citation>
    <scope>NUCLEOTIDE SEQUENCE</scope>
</reference>
<name>I3SAZ7_LOTJA</name>
<evidence type="ECO:0000256" key="1">
    <source>
        <dbReference type="SAM" id="MobiDB-lite"/>
    </source>
</evidence>
<accession>I3SAZ7</accession>
<feature type="region of interest" description="Disordered" evidence="1">
    <location>
        <begin position="1"/>
        <end position="33"/>
    </location>
</feature>